<feature type="domain" description="FAD dependent oxidoreductase" evidence="2">
    <location>
        <begin position="4"/>
        <end position="417"/>
    </location>
</feature>
<evidence type="ECO:0000313" key="3">
    <source>
        <dbReference type="EMBL" id="EEQ29942.1"/>
    </source>
</evidence>
<keyword evidence="4" id="KW-1185">Reference proteome</keyword>
<gene>
    <name evidence="3" type="ORF">MCYG_02761</name>
</gene>
<reference evidence="4" key="1">
    <citation type="journal article" date="2012" name="MBio">
        <title>Comparative genome analysis of Trichophyton rubrum and related dermatophytes reveals candidate genes involved in infection.</title>
        <authorList>
            <person name="Martinez D.A."/>
            <person name="Oliver B.G."/>
            <person name="Graeser Y."/>
            <person name="Goldberg J.M."/>
            <person name="Li W."/>
            <person name="Martinez-Rossi N.M."/>
            <person name="Monod M."/>
            <person name="Shelest E."/>
            <person name="Barton R.C."/>
            <person name="Birch E."/>
            <person name="Brakhage A.A."/>
            <person name="Chen Z."/>
            <person name="Gurr S.J."/>
            <person name="Heiman D."/>
            <person name="Heitman J."/>
            <person name="Kosti I."/>
            <person name="Rossi A."/>
            <person name="Saif S."/>
            <person name="Samalova M."/>
            <person name="Saunders C.W."/>
            <person name="Shea T."/>
            <person name="Summerbell R.C."/>
            <person name="Xu J."/>
            <person name="Young S."/>
            <person name="Zeng Q."/>
            <person name="Birren B.W."/>
            <person name="Cuomo C.A."/>
            <person name="White T.C."/>
        </authorList>
    </citation>
    <scope>NUCLEOTIDE SEQUENCE [LARGE SCALE GENOMIC DNA]</scope>
    <source>
        <strain evidence="4">ATCC MYA-4605 / CBS 113480</strain>
    </source>
</reference>
<dbReference type="Gene3D" id="3.50.50.60">
    <property type="entry name" value="FAD/NAD(P)-binding domain"/>
    <property type="match status" value="1"/>
</dbReference>
<dbReference type="InterPro" id="IPR036188">
    <property type="entry name" value="FAD/NAD-bd_sf"/>
</dbReference>
<dbReference type="STRING" id="554155.C5FGQ7"/>
<dbReference type="AlphaFoldDB" id="C5FGQ7"/>
<evidence type="ECO:0000313" key="4">
    <source>
        <dbReference type="Proteomes" id="UP000002035"/>
    </source>
</evidence>
<dbReference type="SUPFAM" id="SSF51905">
    <property type="entry name" value="FAD/NAD(P)-binding domain"/>
    <property type="match status" value="1"/>
</dbReference>
<dbReference type="HOGENOM" id="CLU_007884_14_1_1"/>
<dbReference type="GeneID" id="9223039"/>
<dbReference type="Pfam" id="PF01266">
    <property type="entry name" value="DAO"/>
    <property type="match status" value="1"/>
</dbReference>
<dbReference type="OMA" id="GPWTPQV"/>
<dbReference type="PANTHER" id="PTHR13847:SF185">
    <property type="entry name" value="FAD DEPENDENT OXIDOREDUCTASE SUPERFAMILY (AFU_ORTHOLOGUE AFUA_3G02360)"/>
    <property type="match status" value="1"/>
</dbReference>
<dbReference type="GO" id="GO:0005770">
    <property type="term" value="C:late endosome"/>
    <property type="evidence" value="ECO:0007669"/>
    <property type="project" value="TreeGrafter"/>
</dbReference>
<dbReference type="VEuPathDB" id="FungiDB:MCYG_02761"/>
<dbReference type="OrthoDB" id="498204at2759"/>
<dbReference type="PANTHER" id="PTHR13847">
    <property type="entry name" value="SARCOSINE DEHYDROGENASE-RELATED"/>
    <property type="match status" value="1"/>
</dbReference>
<dbReference type="Proteomes" id="UP000002035">
    <property type="component" value="Unassembled WGS sequence"/>
</dbReference>
<feature type="region of interest" description="Disordered" evidence="1">
    <location>
        <begin position="123"/>
        <end position="149"/>
    </location>
</feature>
<name>C5FGQ7_ARTOC</name>
<proteinExistence type="predicted"/>
<dbReference type="EMBL" id="DS995702">
    <property type="protein sequence ID" value="EEQ29942.1"/>
    <property type="molecule type" value="Genomic_DNA"/>
</dbReference>
<dbReference type="RefSeq" id="XP_002849827.1">
    <property type="nucleotide sequence ID" value="XM_002849781.1"/>
</dbReference>
<organism evidence="3 4">
    <name type="scientific">Arthroderma otae (strain ATCC MYA-4605 / CBS 113480)</name>
    <name type="common">Microsporum canis</name>
    <dbReference type="NCBI Taxonomy" id="554155"/>
    <lineage>
        <taxon>Eukaryota</taxon>
        <taxon>Fungi</taxon>
        <taxon>Dikarya</taxon>
        <taxon>Ascomycota</taxon>
        <taxon>Pezizomycotina</taxon>
        <taxon>Eurotiomycetes</taxon>
        <taxon>Eurotiomycetidae</taxon>
        <taxon>Onygenales</taxon>
        <taxon>Arthrodermataceae</taxon>
        <taxon>Microsporum</taxon>
    </lineage>
</organism>
<accession>C5FGQ7</accession>
<dbReference type="InterPro" id="IPR006076">
    <property type="entry name" value="FAD-dep_OxRdtase"/>
</dbReference>
<evidence type="ECO:0000259" key="2">
    <source>
        <dbReference type="Pfam" id="PF01266"/>
    </source>
</evidence>
<protein>
    <submittedName>
        <fullName evidence="3">FAD dependent oxidoreductase</fullName>
    </submittedName>
</protein>
<sequence>MSTVIVGGGIIGVSIAYFLSDPNIQRRQPGDIHIVDSSEELFACASGYAAGFIARDWFAPQLQPLGALSFDLHQQLAAEHNGAEKWGYRQSSALSLQVEGSDGKKTARGDDWLRRGASRAEAAVVDKDEDSSMADGKDPSPAWLTKQKGGTVERISKEGSVAQVDPLRLCQFMLARCIERGVRVHNPARAVSTIKHPASGAIHEVVIEDTKSRMKFNLPCTSIVFAAGPWTPRAFSTLFPLSRAHIPVLALSGYSLVFRSPRHTLHQEREAHGGKGHAVFTTHPQSCGFSPEIFSRANAEIYLAGLNGLDIPLPEVATDAQSLMTRDKLARVREAARILMGRPHEDPDAENVDDLELVRESLCFRPYIESGLPIVARLQDTITGATDRLSGGLFMATGHGPWGISLCLGTGKVMAEMISGIKPSVDKCLFYFIFPAKDTSRDSAFSRPFLVKFEVEEVEAINIIGKQGEEEEKEEEDGE</sequence>
<evidence type="ECO:0000256" key="1">
    <source>
        <dbReference type="SAM" id="MobiDB-lite"/>
    </source>
</evidence>
<dbReference type="GO" id="GO:0042147">
    <property type="term" value="P:retrograde transport, endosome to Golgi"/>
    <property type="evidence" value="ECO:0007669"/>
    <property type="project" value="TreeGrafter"/>
</dbReference>
<dbReference type="eggNOG" id="KOG2852">
    <property type="taxonomic scope" value="Eukaryota"/>
</dbReference>
<dbReference type="Gene3D" id="3.30.9.10">
    <property type="entry name" value="D-Amino Acid Oxidase, subunit A, domain 2"/>
    <property type="match status" value="1"/>
</dbReference>
<dbReference type="GO" id="GO:0005829">
    <property type="term" value="C:cytosol"/>
    <property type="evidence" value="ECO:0007669"/>
    <property type="project" value="GOC"/>
</dbReference>